<evidence type="ECO:0000313" key="2">
    <source>
        <dbReference type="Proteomes" id="UP000264820"/>
    </source>
</evidence>
<keyword evidence="2" id="KW-1185">Reference proteome</keyword>
<proteinExistence type="predicted"/>
<dbReference type="PANTHER" id="PTHR31635">
    <property type="entry name" value="REVERSE TRANSCRIPTASE DOMAIN-CONTAINING PROTEIN-RELATED"/>
    <property type="match status" value="1"/>
</dbReference>
<dbReference type="Ensembl" id="ENSHCOT00000021572.1">
    <property type="protein sequence ID" value="ENSHCOP00000014046.1"/>
    <property type="gene ID" value="ENSHCOG00000017317.1"/>
</dbReference>
<sequence length="96" mass="10926">KKLIIIATLDRVLSKDDVEVCDASISLLEIEKVIQDLDNNNSPGRDGFITEFYKVPFYFNEGIVTLIYQKGEMRLLSNYSLISLLNIDNMILAKVL</sequence>
<organism evidence="1 2">
    <name type="scientific">Hippocampus comes</name>
    <name type="common">Tiger tail seahorse</name>
    <dbReference type="NCBI Taxonomy" id="109280"/>
    <lineage>
        <taxon>Eukaryota</taxon>
        <taxon>Metazoa</taxon>
        <taxon>Chordata</taxon>
        <taxon>Craniata</taxon>
        <taxon>Vertebrata</taxon>
        <taxon>Euteleostomi</taxon>
        <taxon>Actinopterygii</taxon>
        <taxon>Neopterygii</taxon>
        <taxon>Teleostei</taxon>
        <taxon>Neoteleostei</taxon>
        <taxon>Acanthomorphata</taxon>
        <taxon>Syngnathiaria</taxon>
        <taxon>Syngnathiformes</taxon>
        <taxon>Syngnathoidei</taxon>
        <taxon>Syngnathidae</taxon>
        <taxon>Hippocampus</taxon>
    </lineage>
</organism>
<reference evidence="1" key="1">
    <citation type="submission" date="2025-08" db="UniProtKB">
        <authorList>
            <consortium name="Ensembl"/>
        </authorList>
    </citation>
    <scope>IDENTIFICATION</scope>
</reference>
<accession>A0A3Q2Y8Q0</accession>
<dbReference type="AlphaFoldDB" id="A0A3Q2Y8Q0"/>
<name>A0A3Q2Y8Q0_HIPCM</name>
<reference evidence="1" key="2">
    <citation type="submission" date="2025-09" db="UniProtKB">
        <authorList>
            <consortium name="Ensembl"/>
        </authorList>
    </citation>
    <scope>IDENTIFICATION</scope>
</reference>
<dbReference type="PANTHER" id="PTHR31635:SF196">
    <property type="entry name" value="REVERSE TRANSCRIPTASE DOMAIN-CONTAINING PROTEIN-RELATED"/>
    <property type="match status" value="1"/>
</dbReference>
<evidence type="ECO:0000313" key="1">
    <source>
        <dbReference type="Ensembl" id="ENSHCOP00000014046.1"/>
    </source>
</evidence>
<dbReference type="Proteomes" id="UP000264820">
    <property type="component" value="Unplaced"/>
</dbReference>
<protein>
    <submittedName>
        <fullName evidence="1">Uncharacterized protein</fullName>
    </submittedName>
</protein>